<dbReference type="Pfam" id="PF04970">
    <property type="entry name" value="LRAT"/>
    <property type="match status" value="1"/>
</dbReference>
<accession>A0A975HMC2</accession>
<gene>
    <name evidence="2" type="ORF">J5O05_17645</name>
</gene>
<dbReference type="EMBL" id="CP072134">
    <property type="protein sequence ID" value="QTH72983.1"/>
    <property type="molecule type" value="Genomic_DNA"/>
</dbReference>
<dbReference type="InterPro" id="IPR007053">
    <property type="entry name" value="LRAT_dom"/>
</dbReference>
<geneLocation type="plasmid" evidence="2 3">
    <name>unnamed4</name>
</geneLocation>
<sequence>MSIKNLNQTVMAGDIVVSDFGAYQHWSLVSDKICENGQPMLISATARNRTVKEESWEVVTQGKPTYPIKVTYDRPIVAALDLARSQIDMWKYSLTTNNCEHFVKWAVGLEVSSKQVVAGVIGATLGAAIVKAYAENPTTIKMLGGSLALGSLLVVGARAIEKNSDA</sequence>
<proteinExistence type="predicted"/>
<dbReference type="GO" id="GO:0016746">
    <property type="term" value="F:acyltransferase activity"/>
    <property type="evidence" value="ECO:0007669"/>
    <property type="project" value="UniProtKB-KW"/>
</dbReference>
<reference evidence="2" key="1">
    <citation type="submission" date="2021-03" db="EMBL/GenBank/DDBJ databases">
        <title>Complete Genome of Pseudoalteromonas xiamenensis STKMTI.2, a new potential marine bacterium producing anti-Vibrio compounds.</title>
        <authorList>
            <person name="Handayani D.P."/>
            <person name="Isnansetyo A."/>
            <person name="Istiqomah I."/>
            <person name="Jumina J."/>
        </authorList>
    </citation>
    <scope>NUCLEOTIDE SEQUENCE</scope>
    <source>
        <strain evidence="2">STKMTI.2</strain>
        <plasmid evidence="2">unnamed4</plasmid>
    </source>
</reference>
<dbReference type="Gene3D" id="3.90.1720.10">
    <property type="entry name" value="endopeptidase domain like (from Nostoc punctiforme)"/>
    <property type="match status" value="1"/>
</dbReference>
<evidence type="ECO:0000259" key="1">
    <source>
        <dbReference type="Pfam" id="PF04970"/>
    </source>
</evidence>
<organism evidence="2 3">
    <name type="scientific">Pseudoalteromonas xiamenensis</name>
    <dbReference type="NCBI Taxonomy" id="882626"/>
    <lineage>
        <taxon>Bacteria</taxon>
        <taxon>Pseudomonadati</taxon>
        <taxon>Pseudomonadota</taxon>
        <taxon>Gammaproteobacteria</taxon>
        <taxon>Alteromonadales</taxon>
        <taxon>Pseudoalteromonadaceae</taxon>
        <taxon>Pseudoalteromonas</taxon>
    </lineage>
</organism>
<evidence type="ECO:0000313" key="3">
    <source>
        <dbReference type="Proteomes" id="UP000664904"/>
    </source>
</evidence>
<keyword evidence="3" id="KW-1185">Reference proteome</keyword>
<keyword evidence="2" id="KW-0808">Transferase</keyword>
<dbReference type="Proteomes" id="UP000664904">
    <property type="component" value="Plasmid unnamed4"/>
</dbReference>
<keyword evidence="2" id="KW-0614">Plasmid</keyword>
<dbReference type="RefSeq" id="WP_208844602.1">
    <property type="nucleotide sequence ID" value="NZ_CP072134.1"/>
</dbReference>
<name>A0A975HMC2_9GAMM</name>
<evidence type="ECO:0000313" key="2">
    <source>
        <dbReference type="EMBL" id="QTH72983.1"/>
    </source>
</evidence>
<keyword evidence="2" id="KW-0012">Acyltransferase</keyword>
<dbReference type="KEGG" id="pxi:J5O05_17645"/>
<dbReference type="AlphaFoldDB" id="A0A975HMC2"/>
<feature type="domain" description="LRAT" evidence="1">
    <location>
        <begin position="37"/>
        <end position="106"/>
    </location>
</feature>
<protein>
    <submittedName>
        <fullName evidence="2">Lecithin retinol acyltransferase family protein</fullName>
    </submittedName>
</protein>